<dbReference type="Proteomes" id="UP001153404">
    <property type="component" value="Unassembled WGS sequence"/>
</dbReference>
<dbReference type="PROSITE" id="PS00409">
    <property type="entry name" value="PROKAR_NTER_METHYL"/>
    <property type="match status" value="1"/>
</dbReference>
<dbReference type="AlphaFoldDB" id="A0A9X4QXD6"/>
<evidence type="ECO:0000313" key="4">
    <source>
        <dbReference type="EMBL" id="MDG0814589.1"/>
    </source>
</evidence>
<reference evidence="4" key="1">
    <citation type="submission" date="2022-10" db="EMBL/GenBank/DDBJ databases">
        <title>Comparative genomic analysis of Cohnella hashimotonis sp. nov., isolated from the International Space Station.</title>
        <authorList>
            <person name="Simpson A."/>
            <person name="Venkateswaran K."/>
        </authorList>
    </citation>
    <scope>NUCLEOTIDE SEQUENCE</scope>
    <source>
        <strain evidence="4">DSM 28161</strain>
    </source>
</reference>
<evidence type="ECO:0000256" key="2">
    <source>
        <dbReference type="ARBA" id="ARBA00023287"/>
    </source>
</evidence>
<dbReference type="GO" id="GO:0030420">
    <property type="term" value="P:establishment of competence for transformation"/>
    <property type="evidence" value="ECO:0007669"/>
    <property type="project" value="UniProtKB-KW"/>
</dbReference>
<organism evidence="4 5">
    <name type="scientific">Cohnella rhizosphaerae</name>
    <dbReference type="NCBI Taxonomy" id="1457232"/>
    <lineage>
        <taxon>Bacteria</taxon>
        <taxon>Bacillati</taxon>
        <taxon>Bacillota</taxon>
        <taxon>Bacilli</taxon>
        <taxon>Bacillales</taxon>
        <taxon>Paenibacillaceae</taxon>
        <taxon>Cohnella</taxon>
    </lineage>
</organism>
<dbReference type="EMBL" id="JAPDIA010000009">
    <property type="protein sequence ID" value="MDG0814589.1"/>
    <property type="molecule type" value="Genomic_DNA"/>
</dbReference>
<name>A0A9X4QXD6_9BACL</name>
<dbReference type="Pfam" id="PF07963">
    <property type="entry name" value="N_methyl"/>
    <property type="match status" value="1"/>
</dbReference>
<evidence type="ECO:0000256" key="3">
    <source>
        <dbReference type="SAM" id="Phobius"/>
    </source>
</evidence>
<dbReference type="InterPro" id="IPR012902">
    <property type="entry name" value="N_methyl_site"/>
</dbReference>
<accession>A0A9X4QXD6</accession>
<feature type="transmembrane region" description="Helical" evidence="3">
    <location>
        <begin position="20"/>
        <end position="42"/>
    </location>
</feature>
<comment type="caution">
    <text evidence="4">The sequence shown here is derived from an EMBL/GenBank/DDBJ whole genome shotgun (WGS) entry which is preliminary data.</text>
</comment>
<evidence type="ECO:0000256" key="1">
    <source>
        <dbReference type="ARBA" id="ARBA00004241"/>
    </source>
</evidence>
<keyword evidence="3" id="KW-0472">Membrane</keyword>
<keyword evidence="5" id="KW-1185">Reference proteome</keyword>
<dbReference type="GO" id="GO:0009986">
    <property type="term" value="C:cell surface"/>
    <property type="evidence" value="ECO:0007669"/>
    <property type="project" value="UniProtKB-SubCell"/>
</dbReference>
<comment type="subcellular location">
    <subcellularLocation>
        <location evidence="1">Cell surface</location>
    </subcellularLocation>
</comment>
<protein>
    <submittedName>
        <fullName evidence="4">Prepilin-type N-terminal cleavage/methylation domain-containing protein</fullName>
    </submittedName>
</protein>
<evidence type="ECO:0000313" key="5">
    <source>
        <dbReference type="Proteomes" id="UP001153404"/>
    </source>
</evidence>
<dbReference type="NCBIfam" id="TIGR02532">
    <property type="entry name" value="IV_pilin_GFxxxE"/>
    <property type="match status" value="1"/>
</dbReference>
<keyword evidence="2" id="KW-0178">Competence</keyword>
<gene>
    <name evidence="4" type="ORF">OMP40_38880</name>
</gene>
<keyword evidence="3" id="KW-0812">Transmembrane</keyword>
<dbReference type="RefSeq" id="WP_277539558.1">
    <property type="nucleotide sequence ID" value="NZ_JAPDIA010000009.1"/>
</dbReference>
<keyword evidence="3" id="KW-1133">Transmembrane helix</keyword>
<sequence>MRKFVKEVRRSEAGLTLIELIASLTVLSMVSIAIYGVIHFGFNTYHKVTIENSLRDEGDLIMSTVIAQLYEVGPESIKQLPDGIELTRGAVKRTLKIDNGQLHILREDGTDQPIDTDSTVGPIESGTEEFHVSCQAGINECASGLIEVSIKLSQSYAGQVHDLALKSRFGF</sequence>
<proteinExistence type="predicted"/>